<dbReference type="PANTHER" id="PTHR47816">
    <property type="entry name" value="RIBOSOMAL RNA SMALL SUBUNIT METHYLTRANSFERASE C"/>
    <property type="match status" value="1"/>
</dbReference>
<proteinExistence type="predicted"/>
<keyword evidence="2" id="KW-0808">Transferase</keyword>
<gene>
    <name evidence="4" type="ORF">GCM10022410_09200</name>
</gene>
<dbReference type="Gene3D" id="3.40.50.150">
    <property type="entry name" value="Vaccinia Virus protein VP39"/>
    <property type="match status" value="1"/>
</dbReference>
<dbReference type="SUPFAM" id="SSF53335">
    <property type="entry name" value="S-adenosyl-L-methionine-dependent methyltransferases"/>
    <property type="match status" value="1"/>
</dbReference>
<dbReference type="PANTHER" id="PTHR47816:SF4">
    <property type="entry name" value="RIBOSOMAL RNA SMALL SUBUNIT METHYLTRANSFERASE C"/>
    <property type="match status" value="1"/>
</dbReference>
<dbReference type="RefSeq" id="WP_344910816.1">
    <property type="nucleotide sequence ID" value="NZ_BAABDL010000050.1"/>
</dbReference>
<sequence>MSEQYFTQHPQTKSNPKTWTYKLRDRMLTFKSDAGVFSKNTVDFGSRTLIEAFILPEVEGAIVDMGCGYGPIGLSIAMAYPDRQVIMGDINERAVQLAKENAEANKLTNVQVFLSDQFAGLPKHSYAVVLTNPPIRVGKKVVHAMFEQAHQYLSADGELWVVIQKKQGAPSAIKKMESIFQEVEVVVKEKGYFIIRATK</sequence>
<keyword evidence="1 4" id="KW-0489">Methyltransferase</keyword>
<dbReference type="CDD" id="cd02440">
    <property type="entry name" value="AdoMet_MTases"/>
    <property type="match status" value="1"/>
</dbReference>
<evidence type="ECO:0000313" key="5">
    <source>
        <dbReference type="Proteomes" id="UP001501734"/>
    </source>
</evidence>
<protein>
    <submittedName>
        <fullName evidence="4">Class I SAM-dependent methyltransferase</fullName>
    </submittedName>
</protein>
<comment type="caution">
    <text evidence="4">The sequence shown here is derived from an EMBL/GenBank/DDBJ whole genome shotgun (WGS) entry which is preliminary data.</text>
</comment>
<dbReference type="GO" id="GO:0032259">
    <property type="term" value="P:methylation"/>
    <property type="evidence" value="ECO:0007669"/>
    <property type="project" value="UniProtKB-KW"/>
</dbReference>
<dbReference type="Proteomes" id="UP001501734">
    <property type="component" value="Unassembled WGS sequence"/>
</dbReference>
<accession>A0ABP7VDX4</accession>
<evidence type="ECO:0000259" key="3">
    <source>
        <dbReference type="Pfam" id="PF05175"/>
    </source>
</evidence>
<dbReference type="GO" id="GO:0008168">
    <property type="term" value="F:methyltransferase activity"/>
    <property type="evidence" value="ECO:0007669"/>
    <property type="project" value="UniProtKB-KW"/>
</dbReference>
<dbReference type="EMBL" id="BAABDL010000050">
    <property type="protein sequence ID" value="GAA4064908.1"/>
    <property type="molecule type" value="Genomic_DNA"/>
</dbReference>
<feature type="domain" description="Methyltransferase small" evidence="3">
    <location>
        <begin position="28"/>
        <end position="195"/>
    </location>
</feature>
<dbReference type="InterPro" id="IPR029063">
    <property type="entry name" value="SAM-dependent_MTases_sf"/>
</dbReference>
<evidence type="ECO:0000313" key="4">
    <source>
        <dbReference type="EMBL" id="GAA4064908.1"/>
    </source>
</evidence>
<dbReference type="Pfam" id="PF05175">
    <property type="entry name" value="MTS"/>
    <property type="match status" value="1"/>
</dbReference>
<name>A0ABP7VDX4_9BACI</name>
<dbReference type="InterPro" id="IPR046977">
    <property type="entry name" value="RsmC/RlmG"/>
</dbReference>
<reference evidence="5" key="1">
    <citation type="journal article" date="2019" name="Int. J. Syst. Evol. Microbiol.">
        <title>The Global Catalogue of Microorganisms (GCM) 10K type strain sequencing project: providing services to taxonomists for standard genome sequencing and annotation.</title>
        <authorList>
            <consortium name="The Broad Institute Genomics Platform"/>
            <consortium name="The Broad Institute Genome Sequencing Center for Infectious Disease"/>
            <person name="Wu L."/>
            <person name="Ma J."/>
        </authorList>
    </citation>
    <scope>NUCLEOTIDE SEQUENCE [LARGE SCALE GENOMIC DNA]</scope>
    <source>
        <strain evidence="5">JCM 17250</strain>
    </source>
</reference>
<organism evidence="4 5">
    <name type="scientific">Amphibacillus indicireducens</name>
    <dbReference type="NCBI Taxonomy" id="1076330"/>
    <lineage>
        <taxon>Bacteria</taxon>
        <taxon>Bacillati</taxon>
        <taxon>Bacillota</taxon>
        <taxon>Bacilli</taxon>
        <taxon>Bacillales</taxon>
        <taxon>Bacillaceae</taxon>
        <taxon>Amphibacillus</taxon>
    </lineage>
</organism>
<dbReference type="InterPro" id="IPR007848">
    <property type="entry name" value="Small_mtfrase_dom"/>
</dbReference>
<keyword evidence="5" id="KW-1185">Reference proteome</keyword>
<evidence type="ECO:0000256" key="1">
    <source>
        <dbReference type="ARBA" id="ARBA00022603"/>
    </source>
</evidence>
<evidence type="ECO:0000256" key="2">
    <source>
        <dbReference type="ARBA" id="ARBA00022679"/>
    </source>
</evidence>